<evidence type="ECO:0000313" key="2">
    <source>
        <dbReference type="EMBL" id="KNZ46837.1"/>
    </source>
</evidence>
<feature type="region of interest" description="Disordered" evidence="1">
    <location>
        <begin position="88"/>
        <end position="108"/>
    </location>
</feature>
<accession>A0A0L6UF29</accession>
<feature type="non-terminal residue" evidence="2">
    <location>
        <position position="1"/>
    </location>
</feature>
<feature type="non-terminal residue" evidence="2">
    <location>
        <position position="108"/>
    </location>
</feature>
<evidence type="ECO:0000313" key="3">
    <source>
        <dbReference type="Proteomes" id="UP000037035"/>
    </source>
</evidence>
<comment type="caution">
    <text evidence="2">The sequence shown here is derived from an EMBL/GenBank/DDBJ whole genome shotgun (WGS) entry which is preliminary data.</text>
</comment>
<dbReference type="EMBL" id="LAVV01012276">
    <property type="protein sequence ID" value="KNZ46837.1"/>
    <property type="molecule type" value="Genomic_DNA"/>
</dbReference>
<dbReference type="VEuPathDB" id="FungiDB:VP01_6903g1"/>
<keyword evidence="3" id="KW-1185">Reference proteome</keyword>
<dbReference type="AlphaFoldDB" id="A0A0L6UF29"/>
<name>A0A0L6UF29_9BASI</name>
<organism evidence="2 3">
    <name type="scientific">Puccinia sorghi</name>
    <dbReference type="NCBI Taxonomy" id="27349"/>
    <lineage>
        <taxon>Eukaryota</taxon>
        <taxon>Fungi</taxon>
        <taxon>Dikarya</taxon>
        <taxon>Basidiomycota</taxon>
        <taxon>Pucciniomycotina</taxon>
        <taxon>Pucciniomycetes</taxon>
        <taxon>Pucciniales</taxon>
        <taxon>Pucciniaceae</taxon>
        <taxon>Puccinia</taxon>
    </lineage>
</organism>
<dbReference type="Proteomes" id="UP000037035">
    <property type="component" value="Unassembled WGS sequence"/>
</dbReference>
<gene>
    <name evidence="2" type="ORF">VP01_6903g1</name>
</gene>
<sequence length="108" mass="12071">LIPQQFSNLAERSATGWVLVQKPILNFSGLFHKLEDKQPSGSVLSDLLVLQHSPKWNNLSKKQALNQEAANPVLFNLNPLTPALQEETNQLEEEEKNNQASNHLNMSG</sequence>
<evidence type="ECO:0000256" key="1">
    <source>
        <dbReference type="SAM" id="MobiDB-lite"/>
    </source>
</evidence>
<reference evidence="2 3" key="1">
    <citation type="submission" date="2015-08" db="EMBL/GenBank/DDBJ databases">
        <title>Next Generation Sequencing and Analysis of the Genome of Puccinia sorghi L Schw, the Causal Agent of Maize Common Rust.</title>
        <authorList>
            <person name="Rochi L."/>
            <person name="Burguener G."/>
            <person name="Darino M."/>
            <person name="Turjanski A."/>
            <person name="Kreff E."/>
            <person name="Dieguez M.J."/>
            <person name="Sacco F."/>
        </authorList>
    </citation>
    <scope>NUCLEOTIDE SEQUENCE [LARGE SCALE GENOMIC DNA]</scope>
    <source>
        <strain evidence="2 3">RO10H11247</strain>
    </source>
</reference>
<protein>
    <submittedName>
        <fullName evidence="2">Uncharacterized protein</fullName>
    </submittedName>
</protein>
<proteinExistence type="predicted"/>